<feature type="compositionally biased region" description="Polar residues" evidence="2">
    <location>
        <begin position="283"/>
        <end position="303"/>
    </location>
</feature>
<dbReference type="RefSeq" id="XP_019044992.1">
    <property type="nucleotide sequence ID" value="XM_019193515.1"/>
</dbReference>
<dbReference type="Proteomes" id="UP000092730">
    <property type="component" value="Chromosome 6"/>
</dbReference>
<dbReference type="Gene3D" id="1.20.58.60">
    <property type="match status" value="1"/>
</dbReference>
<feature type="region of interest" description="Disordered" evidence="2">
    <location>
        <begin position="273"/>
        <end position="303"/>
    </location>
</feature>
<dbReference type="EMBL" id="CP144546">
    <property type="protein sequence ID" value="WVW85316.1"/>
    <property type="molecule type" value="Genomic_DNA"/>
</dbReference>
<organism evidence="3">
    <name type="scientific">Kwoniella bestiolae CBS 10118</name>
    <dbReference type="NCBI Taxonomy" id="1296100"/>
    <lineage>
        <taxon>Eukaryota</taxon>
        <taxon>Fungi</taxon>
        <taxon>Dikarya</taxon>
        <taxon>Basidiomycota</taxon>
        <taxon>Agaricomycotina</taxon>
        <taxon>Tremellomycetes</taxon>
        <taxon>Tremellales</taxon>
        <taxon>Cryptococcaceae</taxon>
        <taxon>Kwoniella</taxon>
    </lineage>
</organism>
<accession>A0A1B9FYS4</accession>
<feature type="region of interest" description="Disordered" evidence="2">
    <location>
        <begin position="987"/>
        <end position="1020"/>
    </location>
</feature>
<dbReference type="OrthoDB" id="2593174at2759"/>
<feature type="region of interest" description="Disordered" evidence="2">
    <location>
        <begin position="398"/>
        <end position="434"/>
    </location>
</feature>
<dbReference type="PANTHER" id="PTHR45615:SF80">
    <property type="entry name" value="GRIP DOMAIN-CONTAINING PROTEIN"/>
    <property type="match status" value="1"/>
</dbReference>
<feature type="region of interest" description="Disordered" evidence="2">
    <location>
        <begin position="1038"/>
        <end position="1061"/>
    </location>
</feature>
<dbReference type="EMBL" id="KI894023">
    <property type="protein sequence ID" value="OCF23922.1"/>
    <property type="molecule type" value="Genomic_DNA"/>
</dbReference>
<keyword evidence="1" id="KW-0175">Coiled coil</keyword>
<gene>
    <name evidence="3" type="ORF">I302_06908</name>
    <name evidence="4" type="ORF">I302_107354</name>
</gene>
<feature type="compositionally biased region" description="Polar residues" evidence="2">
    <location>
        <begin position="326"/>
        <end position="338"/>
    </location>
</feature>
<reference evidence="4" key="2">
    <citation type="submission" date="2013-07" db="EMBL/GenBank/DDBJ databases">
        <authorList>
            <consortium name="The Broad Institute Genome Sequencing Platform"/>
            <person name="Cuomo C."/>
            <person name="Litvintseva A."/>
            <person name="Chen Y."/>
            <person name="Heitman J."/>
            <person name="Sun S."/>
            <person name="Springer D."/>
            <person name="Dromer F."/>
            <person name="Young S.K."/>
            <person name="Zeng Q."/>
            <person name="Gargeya S."/>
            <person name="Fitzgerald M."/>
            <person name="Abouelleil A."/>
            <person name="Alvarado L."/>
            <person name="Berlin A.M."/>
            <person name="Chapman S.B."/>
            <person name="Dewar J."/>
            <person name="Goldberg J."/>
            <person name="Griggs A."/>
            <person name="Gujja S."/>
            <person name="Hansen M."/>
            <person name="Howarth C."/>
            <person name="Imamovic A."/>
            <person name="Larimer J."/>
            <person name="McCowan C."/>
            <person name="Murphy C."/>
            <person name="Pearson M."/>
            <person name="Priest M."/>
            <person name="Roberts A."/>
            <person name="Saif S."/>
            <person name="Shea T."/>
            <person name="Sykes S."/>
            <person name="Wortman J."/>
            <person name="Nusbaum C."/>
            <person name="Birren B."/>
        </authorList>
    </citation>
    <scope>NUCLEOTIDE SEQUENCE</scope>
    <source>
        <strain evidence="4">CBS 10118</strain>
    </source>
</reference>
<name>A0A1B9FYS4_9TREE</name>
<evidence type="ECO:0000256" key="2">
    <source>
        <dbReference type="SAM" id="MobiDB-lite"/>
    </source>
</evidence>
<feature type="region of interest" description="Disordered" evidence="2">
    <location>
        <begin position="544"/>
        <end position="566"/>
    </location>
</feature>
<protein>
    <submittedName>
        <fullName evidence="3">Uncharacterized protein</fullName>
    </submittedName>
</protein>
<feature type="region of interest" description="Disordered" evidence="2">
    <location>
        <begin position="1"/>
        <end position="73"/>
    </location>
</feature>
<reference evidence="4" key="4">
    <citation type="submission" date="2024-02" db="EMBL/GenBank/DDBJ databases">
        <title>Comparative genomics of Cryptococcus and Kwoniella reveals pathogenesis evolution and contrasting modes of karyotype evolution via chromosome fusion or intercentromeric recombination.</title>
        <authorList>
            <person name="Coelho M.A."/>
            <person name="David-Palma M."/>
            <person name="Shea T."/>
            <person name="Bowers K."/>
            <person name="McGinley-Smith S."/>
            <person name="Mohammad A.W."/>
            <person name="Gnirke A."/>
            <person name="Yurkov A.M."/>
            <person name="Nowrousian M."/>
            <person name="Sun S."/>
            <person name="Cuomo C.A."/>
            <person name="Heitman J."/>
        </authorList>
    </citation>
    <scope>NUCLEOTIDE SEQUENCE</scope>
    <source>
        <strain evidence="4">CBS 10118</strain>
    </source>
</reference>
<dbReference type="STRING" id="1296100.A0A1B9FYS4"/>
<dbReference type="PANTHER" id="PTHR45615">
    <property type="entry name" value="MYOSIN HEAVY CHAIN, NON-MUSCLE"/>
    <property type="match status" value="1"/>
</dbReference>
<sequence>MSAVAGPGPSTMASSTSSMVPTSARMKVKKRVVNLVNPADPQDFSAQSISPSTSPNTSAQMEEETPQEEKITPPIMRYSETTQTFNFTPGVKGILRSTGTPGSGNGVRFFPKNKFRIITPNASTHQQTPKPPASPTNSFFSQLLAVTIPSMSPRRGSTPQQEEVKAAGDESWEIPGQEGEISLIASSVASGDRSIENHNWDEQVDEREIEESIDIDDREDSWNGQPEIHCSPLALPLNNEGNTSRDPETSLIGFELPSTELQYPDDMSNLLSTKFQPGEYPSFSINDPPSTSLPPSRELQTLSPIREDMTMRTEDEFWNNPAPTPIHSTNGQSNVSMTSEKSLSELELSNPTIRRPVAAASTAPQDQNISPIPIGRPYNTSSIFADMSAEQAELTWPLTRRTEDDDLDSGFPSPIRSSSPHTSRDIQTPKAGGAGDMTQFFDTTMTMSLSSPTTSTSAIILRSSLSPGGGDLMIPTKKLFEAQVSHTSALAAELELYKTLARKLQDEVVERDECLAKLNLRALDAELLHDQVQDLQREITSLNSRKSLSPSPTPALRGGMRSDGMSDRTMAAQSEAKELEIRLAKTLADSDDMVRKLHEVQVEKERLEDNLKVVEEEKRAVEDQERDRLVKDQANIDEIELLRKELEDANSRIEEMTNQGNNDEDVQTLQEELKEAHQHIADLQSYEDEVHALKAELDSAHRQLDDYESKENNNDNDELRTELEETQRQLEKVEQELEVSQHQLQERANEVESLQNEIDNAHQQIDQLEQKQSDGSSMQRELTEAQEKIRDLKVLVKELTENKLVDEDEIENLLSQIDKLKGYRKTEEDMKRRLEGIERRLEIELGRREDMERRLKEEEEVVRELEKENDELRQSLEQTKRVDDPSATKLKDEINKLRSESSLKDLEILHLQRRKNELKEDREMLNIALDSKQQELELMKRKFAVKGIAGSTPLGTSQKTNIGIGMGTPASTIDTPLVGKGLGVQTRRRSSLTQTPLPSVPKHLPSSLQTPIPGRRTSYGVQLHPSTRITSRVMKRLEEEENQPQIPVHGSVRARRERVLA</sequence>
<proteinExistence type="predicted"/>
<evidence type="ECO:0000256" key="1">
    <source>
        <dbReference type="SAM" id="Coils"/>
    </source>
</evidence>
<dbReference type="KEGG" id="kbi:30211307"/>
<evidence type="ECO:0000313" key="4">
    <source>
        <dbReference type="EMBL" id="WVW85316.1"/>
    </source>
</evidence>
<feature type="region of interest" description="Disordered" evidence="2">
    <location>
        <begin position="231"/>
        <end position="250"/>
    </location>
</feature>
<dbReference type="VEuPathDB" id="FungiDB:I302_06908"/>
<feature type="compositionally biased region" description="Polar residues" evidence="2">
    <location>
        <begin position="44"/>
        <end position="60"/>
    </location>
</feature>
<reference evidence="3" key="3">
    <citation type="submission" date="2014-01" db="EMBL/GenBank/DDBJ databases">
        <title>Evolution of pathogenesis and genome organization in the Tremellales.</title>
        <authorList>
            <person name="Cuomo C."/>
            <person name="Litvintseva A."/>
            <person name="Heitman J."/>
            <person name="Chen Y."/>
            <person name="Sun S."/>
            <person name="Springer D."/>
            <person name="Dromer F."/>
            <person name="Young S."/>
            <person name="Zeng Q."/>
            <person name="Chapman S."/>
            <person name="Gujja S."/>
            <person name="Saif S."/>
            <person name="Birren B."/>
        </authorList>
    </citation>
    <scope>NUCLEOTIDE SEQUENCE</scope>
    <source>
        <strain evidence="3">CBS 10118</strain>
    </source>
</reference>
<dbReference type="AlphaFoldDB" id="A0A1B9FYS4"/>
<dbReference type="GeneID" id="30211307"/>
<feature type="coiled-coil region" evidence="1">
    <location>
        <begin position="590"/>
        <end position="882"/>
    </location>
</feature>
<reference evidence="3" key="1">
    <citation type="submission" date="2013-07" db="EMBL/GenBank/DDBJ databases">
        <title>The Genome Sequence of Cryptococcus bestiolae CBS10118.</title>
        <authorList>
            <consortium name="The Broad Institute Genome Sequencing Platform"/>
            <person name="Cuomo C."/>
            <person name="Litvintseva A."/>
            <person name="Chen Y."/>
            <person name="Heitman J."/>
            <person name="Sun S."/>
            <person name="Springer D."/>
            <person name="Dromer F."/>
            <person name="Young S.K."/>
            <person name="Zeng Q."/>
            <person name="Gargeya S."/>
            <person name="Fitzgerald M."/>
            <person name="Abouelleil A."/>
            <person name="Alvarado L."/>
            <person name="Berlin A.M."/>
            <person name="Chapman S.B."/>
            <person name="Dewar J."/>
            <person name="Goldberg J."/>
            <person name="Griggs A."/>
            <person name="Gujja S."/>
            <person name="Hansen M."/>
            <person name="Howarth C."/>
            <person name="Imamovic A."/>
            <person name="Larimer J."/>
            <person name="McCowan C."/>
            <person name="Murphy C."/>
            <person name="Pearson M."/>
            <person name="Priest M."/>
            <person name="Roberts A."/>
            <person name="Saif S."/>
            <person name="Shea T."/>
            <person name="Sykes S."/>
            <person name="Wortman J."/>
            <person name="Nusbaum C."/>
            <person name="Birren B."/>
        </authorList>
    </citation>
    <scope>NUCLEOTIDE SEQUENCE [LARGE SCALE GENOMIC DNA]</scope>
    <source>
        <strain evidence="3">CBS 10118</strain>
    </source>
</reference>
<keyword evidence="5" id="KW-1185">Reference proteome</keyword>
<feature type="compositionally biased region" description="Polar residues" evidence="2">
    <location>
        <begin position="11"/>
        <end position="21"/>
    </location>
</feature>
<feature type="coiled-coil region" evidence="1">
    <location>
        <begin position="908"/>
        <end position="942"/>
    </location>
</feature>
<feature type="region of interest" description="Disordered" evidence="2">
    <location>
        <begin position="316"/>
        <end position="347"/>
    </location>
</feature>
<evidence type="ECO:0000313" key="3">
    <source>
        <dbReference type="EMBL" id="OCF23922.1"/>
    </source>
</evidence>
<feature type="compositionally biased region" description="Basic residues" evidence="2">
    <location>
        <begin position="1052"/>
        <end position="1061"/>
    </location>
</feature>
<evidence type="ECO:0000313" key="5">
    <source>
        <dbReference type="Proteomes" id="UP000092730"/>
    </source>
</evidence>